<feature type="region of interest" description="Disordered" evidence="1">
    <location>
        <begin position="1"/>
        <end position="33"/>
    </location>
</feature>
<accession>A0A830HLN5</accession>
<dbReference type="AlphaFoldDB" id="A0A830HLN5"/>
<dbReference type="Proteomes" id="UP000660262">
    <property type="component" value="Unassembled WGS sequence"/>
</dbReference>
<evidence type="ECO:0000313" key="3">
    <source>
        <dbReference type="Proteomes" id="UP000660262"/>
    </source>
</evidence>
<feature type="compositionally biased region" description="Polar residues" evidence="1">
    <location>
        <begin position="20"/>
        <end position="33"/>
    </location>
</feature>
<comment type="caution">
    <text evidence="2">The sequence shown here is derived from an EMBL/GenBank/DDBJ whole genome shotgun (WGS) entry which is preliminary data.</text>
</comment>
<organism evidence="2 3">
    <name type="scientific">Pycnococcus provasolii</name>
    <dbReference type="NCBI Taxonomy" id="41880"/>
    <lineage>
        <taxon>Eukaryota</taxon>
        <taxon>Viridiplantae</taxon>
        <taxon>Chlorophyta</taxon>
        <taxon>Pseudoscourfieldiophyceae</taxon>
        <taxon>Pseudoscourfieldiales</taxon>
        <taxon>Pycnococcaceae</taxon>
        <taxon>Pycnococcus</taxon>
    </lineage>
</organism>
<reference evidence="2" key="1">
    <citation type="submission" date="2020-10" db="EMBL/GenBank/DDBJ databases">
        <title>Unveiling of a novel bifunctional photoreceptor, Dualchrome1, isolated from a cosmopolitan green alga.</title>
        <authorList>
            <person name="Suzuki S."/>
            <person name="Kawachi M."/>
        </authorList>
    </citation>
    <scope>NUCLEOTIDE SEQUENCE</scope>
    <source>
        <strain evidence="2">NIES 2893</strain>
    </source>
</reference>
<sequence>MAMNAKLSCPRRSCSRFSRTPQSNPRLATRLPRQQRTVRACVQAQGETDYDQDALWDAEVMQMHAVAFGMWHDAMKDGKHLASWSVILPPALDDDSAENSETNAADERLKKAQAALIERDMELAGDALASLTLSAARRAKGGNAPKEAIADVIEQTCKFCANTGAHPNDAISANLATDGAVYKLDRRQLATSFATLATVAPRTYSLHIPSAKPRVYLTAIDPKACFRVGNEVLTLISREPNLLLHPPAVITAANDDLRETLASIGIRTKLFQDALISEEPWLLLPGGLSNIRLEILREAWYEREGQDVERAAIRQRRRGVRTRFDDAEDQRWFVNAFCDGYG</sequence>
<name>A0A830HLN5_9CHLO</name>
<keyword evidence="3" id="KW-1185">Reference proteome</keyword>
<proteinExistence type="predicted"/>
<evidence type="ECO:0000256" key="1">
    <source>
        <dbReference type="SAM" id="MobiDB-lite"/>
    </source>
</evidence>
<feature type="compositionally biased region" description="Low complexity" evidence="1">
    <location>
        <begin position="8"/>
        <end position="19"/>
    </location>
</feature>
<evidence type="ECO:0000313" key="2">
    <source>
        <dbReference type="EMBL" id="GHP07792.1"/>
    </source>
</evidence>
<dbReference type="EMBL" id="BNJQ01000018">
    <property type="protein sequence ID" value="GHP07792.1"/>
    <property type="molecule type" value="Genomic_DNA"/>
</dbReference>
<gene>
    <name evidence="2" type="ORF">PPROV_000653400</name>
</gene>
<protein>
    <submittedName>
        <fullName evidence="2">Uncharacterized protein</fullName>
    </submittedName>
</protein>